<protein>
    <submittedName>
        <fullName evidence="1">Uncharacterized protein</fullName>
    </submittedName>
</protein>
<evidence type="ECO:0000313" key="2">
    <source>
        <dbReference type="Proteomes" id="UP000539052"/>
    </source>
</evidence>
<sequence>MNRDKLIAQVKNEYARIASSESQQHFHQTTTEITPEAYYENLLSKVINEINNGTFDNFKSGEEVVTAIANDKTWLSGWK</sequence>
<accession>A0ABX1VN78</accession>
<organism evidence="1 2">
    <name type="scientific">Lacrimispora defluvii</name>
    <dbReference type="NCBI Taxonomy" id="2719233"/>
    <lineage>
        <taxon>Bacteria</taxon>
        <taxon>Bacillati</taxon>
        <taxon>Bacillota</taxon>
        <taxon>Clostridia</taxon>
        <taxon>Lachnospirales</taxon>
        <taxon>Lachnospiraceae</taxon>
        <taxon>Lacrimispora</taxon>
    </lineage>
</organism>
<name>A0ABX1VN78_9FIRM</name>
<proteinExistence type="predicted"/>
<keyword evidence="2" id="KW-1185">Reference proteome</keyword>
<reference evidence="1 2" key="1">
    <citation type="submission" date="2020-03" db="EMBL/GenBank/DDBJ databases">
        <title>Genome Sequence of industrial isolate, B5A.</title>
        <authorList>
            <person name="Sharma S."/>
            <person name="Patil P.B."/>
            <person name="Korpole S."/>
        </authorList>
    </citation>
    <scope>NUCLEOTIDE SEQUENCE [LARGE SCALE GENOMIC DNA]</scope>
    <source>
        <strain evidence="1 2">PI-S10-B5A</strain>
    </source>
</reference>
<dbReference type="EMBL" id="JAAOXG010000013">
    <property type="protein sequence ID" value="NNJ29514.1"/>
    <property type="molecule type" value="Genomic_DNA"/>
</dbReference>
<comment type="caution">
    <text evidence="1">The sequence shown here is derived from an EMBL/GenBank/DDBJ whole genome shotgun (WGS) entry which is preliminary data.</text>
</comment>
<evidence type="ECO:0000313" key="1">
    <source>
        <dbReference type="EMBL" id="NNJ29514.1"/>
    </source>
</evidence>
<dbReference type="RefSeq" id="WP_170820778.1">
    <property type="nucleotide sequence ID" value="NZ_JAAOXG010000013.1"/>
</dbReference>
<gene>
    <name evidence="1" type="ORF">G9470_06810</name>
</gene>
<dbReference type="Proteomes" id="UP000539052">
    <property type="component" value="Unassembled WGS sequence"/>
</dbReference>